<name>A0A4D9EWX0_9SAUR</name>
<proteinExistence type="predicted"/>
<sequence length="100" mass="10026">MANYPPVPVAPGPPLGIGPPPAALAHSGHVVFLLSSVWTAQPRLLSGSGLAHPAVTADKLDQELQELGGGERGERPAASPPGAAPARTPFPLSQALASTL</sequence>
<dbReference type="EMBL" id="QXTE01000006">
    <property type="protein sequence ID" value="TFK15149.1"/>
    <property type="molecule type" value="Genomic_DNA"/>
</dbReference>
<dbReference type="Proteomes" id="UP000297703">
    <property type="component" value="Unassembled WGS sequence"/>
</dbReference>
<feature type="region of interest" description="Disordered" evidence="1">
    <location>
        <begin position="66"/>
        <end position="100"/>
    </location>
</feature>
<protein>
    <submittedName>
        <fullName evidence="2">Beta-sarcoglycan</fullName>
    </submittedName>
</protein>
<keyword evidence="3" id="KW-1185">Reference proteome</keyword>
<comment type="caution">
    <text evidence="2">The sequence shown here is derived from an EMBL/GenBank/DDBJ whole genome shotgun (WGS) entry which is preliminary data.</text>
</comment>
<reference evidence="2 3" key="2">
    <citation type="submission" date="2019-04" db="EMBL/GenBank/DDBJ databases">
        <title>The genome sequence of big-headed turtle.</title>
        <authorList>
            <person name="Gong S."/>
        </authorList>
    </citation>
    <scope>NUCLEOTIDE SEQUENCE [LARGE SCALE GENOMIC DNA]</scope>
    <source>
        <strain evidence="2">DO16091913</strain>
        <tissue evidence="2">Muscle</tissue>
    </source>
</reference>
<gene>
    <name evidence="2" type="ORF">DR999_PMT01442</name>
</gene>
<evidence type="ECO:0000313" key="3">
    <source>
        <dbReference type="Proteomes" id="UP000297703"/>
    </source>
</evidence>
<evidence type="ECO:0000313" key="2">
    <source>
        <dbReference type="EMBL" id="TFK15149.1"/>
    </source>
</evidence>
<organism evidence="2 3">
    <name type="scientific">Platysternon megacephalum</name>
    <name type="common">big-headed turtle</name>
    <dbReference type="NCBI Taxonomy" id="55544"/>
    <lineage>
        <taxon>Eukaryota</taxon>
        <taxon>Metazoa</taxon>
        <taxon>Chordata</taxon>
        <taxon>Craniata</taxon>
        <taxon>Vertebrata</taxon>
        <taxon>Euteleostomi</taxon>
        <taxon>Archelosauria</taxon>
        <taxon>Testudinata</taxon>
        <taxon>Testudines</taxon>
        <taxon>Cryptodira</taxon>
        <taxon>Durocryptodira</taxon>
        <taxon>Testudinoidea</taxon>
        <taxon>Platysternidae</taxon>
        <taxon>Platysternon</taxon>
    </lineage>
</organism>
<dbReference type="AlphaFoldDB" id="A0A4D9EWX0"/>
<accession>A0A4D9EWX0</accession>
<evidence type="ECO:0000256" key="1">
    <source>
        <dbReference type="SAM" id="MobiDB-lite"/>
    </source>
</evidence>
<reference evidence="2 3" key="1">
    <citation type="submission" date="2019-04" db="EMBL/GenBank/DDBJ databases">
        <title>Draft genome of the big-headed turtle Platysternon megacephalum.</title>
        <authorList>
            <person name="Gong S."/>
        </authorList>
    </citation>
    <scope>NUCLEOTIDE SEQUENCE [LARGE SCALE GENOMIC DNA]</scope>
    <source>
        <strain evidence="2">DO16091913</strain>
        <tissue evidence="2">Muscle</tissue>
    </source>
</reference>